<reference evidence="4" key="1">
    <citation type="submission" date="2021-02" db="EMBL/GenBank/DDBJ databases">
        <authorList>
            <person name="Nowell W R."/>
        </authorList>
    </citation>
    <scope>NUCLEOTIDE SEQUENCE</scope>
</reference>
<dbReference type="InterPro" id="IPR002110">
    <property type="entry name" value="Ankyrin_rpt"/>
</dbReference>
<dbReference type="Proteomes" id="UP000663829">
    <property type="component" value="Unassembled WGS sequence"/>
</dbReference>
<dbReference type="PROSITE" id="PS50297">
    <property type="entry name" value="ANK_REP_REGION"/>
    <property type="match status" value="1"/>
</dbReference>
<name>A0A815XPG6_9BILA</name>
<evidence type="ECO:0000313" key="5">
    <source>
        <dbReference type="EMBL" id="CAF4422150.1"/>
    </source>
</evidence>
<dbReference type="SMART" id="SM00248">
    <property type="entry name" value="ANK"/>
    <property type="match status" value="2"/>
</dbReference>
<keyword evidence="1" id="KW-0677">Repeat</keyword>
<dbReference type="Proteomes" id="UP000681722">
    <property type="component" value="Unassembled WGS sequence"/>
</dbReference>
<dbReference type="Gene3D" id="1.25.40.20">
    <property type="entry name" value="Ankyrin repeat-containing domain"/>
    <property type="match status" value="1"/>
</dbReference>
<dbReference type="EMBL" id="CAJNOQ010028338">
    <property type="protein sequence ID" value="CAF1560699.1"/>
    <property type="molecule type" value="Genomic_DNA"/>
</dbReference>
<dbReference type="InterPro" id="IPR036770">
    <property type="entry name" value="Ankyrin_rpt-contain_sf"/>
</dbReference>
<evidence type="ECO:0000313" key="4">
    <source>
        <dbReference type="EMBL" id="CAF1560699.1"/>
    </source>
</evidence>
<sequence>MKQIKSNLSMSTEPSPFYIACEKGDLNKVKSLFIKVNPDKLEPNGSTALHVAAYYGYYDIVKYLLEHGCSPNINNQYGRTADQEASNDQIREIFQQAKDGKIQKHFD</sequence>
<dbReference type="OrthoDB" id="194358at2759"/>
<evidence type="ECO:0000256" key="3">
    <source>
        <dbReference type="PROSITE-ProRule" id="PRU00023"/>
    </source>
</evidence>
<evidence type="ECO:0000313" key="6">
    <source>
        <dbReference type="Proteomes" id="UP000663829"/>
    </source>
</evidence>
<evidence type="ECO:0008006" key="7">
    <source>
        <dbReference type="Google" id="ProtNLM"/>
    </source>
</evidence>
<dbReference type="PROSITE" id="PS50088">
    <property type="entry name" value="ANK_REPEAT"/>
    <property type="match status" value="1"/>
</dbReference>
<keyword evidence="6" id="KW-1185">Reference proteome</keyword>
<dbReference type="SUPFAM" id="SSF48403">
    <property type="entry name" value="Ankyrin repeat"/>
    <property type="match status" value="1"/>
</dbReference>
<dbReference type="Pfam" id="PF12796">
    <property type="entry name" value="Ank_2"/>
    <property type="match status" value="1"/>
</dbReference>
<dbReference type="EMBL" id="CAJOBC010094086">
    <property type="protein sequence ID" value="CAF4422150.1"/>
    <property type="molecule type" value="Genomic_DNA"/>
</dbReference>
<evidence type="ECO:0000256" key="1">
    <source>
        <dbReference type="ARBA" id="ARBA00022737"/>
    </source>
</evidence>
<evidence type="ECO:0000256" key="2">
    <source>
        <dbReference type="ARBA" id="ARBA00023043"/>
    </source>
</evidence>
<accession>A0A815XPG6</accession>
<protein>
    <recommendedName>
        <fullName evidence="7">Ankyrin repeat protein</fullName>
    </recommendedName>
</protein>
<keyword evidence="2 3" id="KW-0040">ANK repeat</keyword>
<dbReference type="PANTHER" id="PTHR24171">
    <property type="entry name" value="ANKYRIN REPEAT DOMAIN-CONTAINING PROTEIN 39-RELATED"/>
    <property type="match status" value="1"/>
</dbReference>
<proteinExistence type="predicted"/>
<organism evidence="4 6">
    <name type="scientific">Didymodactylos carnosus</name>
    <dbReference type="NCBI Taxonomy" id="1234261"/>
    <lineage>
        <taxon>Eukaryota</taxon>
        <taxon>Metazoa</taxon>
        <taxon>Spiralia</taxon>
        <taxon>Gnathifera</taxon>
        <taxon>Rotifera</taxon>
        <taxon>Eurotatoria</taxon>
        <taxon>Bdelloidea</taxon>
        <taxon>Philodinida</taxon>
        <taxon>Philodinidae</taxon>
        <taxon>Didymodactylos</taxon>
    </lineage>
</organism>
<gene>
    <name evidence="4" type="ORF">GPM918_LOCUS39746</name>
    <name evidence="5" type="ORF">SRO942_LOCUS40643</name>
</gene>
<comment type="caution">
    <text evidence="4">The sequence shown here is derived from an EMBL/GenBank/DDBJ whole genome shotgun (WGS) entry which is preliminary data.</text>
</comment>
<feature type="repeat" description="ANK" evidence="3">
    <location>
        <begin position="44"/>
        <end position="76"/>
    </location>
</feature>
<dbReference type="AlphaFoldDB" id="A0A815XPG6"/>